<dbReference type="AlphaFoldDB" id="A0A238WKE6"/>
<accession>A0A238WKE6</accession>
<evidence type="ECO:0000313" key="3">
    <source>
        <dbReference type="Proteomes" id="UP000198403"/>
    </source>
</evidence>
<feature type="compositionally biased region" description="Acidic residues" evidence="1">
    <location>
        <begin position="1"/>
        <end position="12"/>
    </location>
</feature>
<evidence type="ECO:0000256" key="1">
    <source>
        <dbReference type="SAM" id="MobiDB-lite"/>
    </source>
</evidence>
<keyword evidence="3" id="KW-1185">Reference proteome</keyword>
<dbReference type="Proteomes" id="UP000198403">
    <property type="component" value="Unassembled WGS sequence"/>
</dbReference>
<evidence type="ECO:0000313" key="2">
    <source>
        <dbReference type="EMBL" id="SNR46714.1"/>
    </source>
</evidence>
<organism evidence="2 3">
    <name type="scientific">Blastococcus mobilis</name>
    <dbReference type="NCBI Taxonomy" id="1938746"/>
    <lineage>
        <taxon>Bacteria</taxon>
        <taxon>Bacillati</taxon>
        <taxon>Actinomycetota</taxon>
        <taxon>Actinomycetes</taxon>
        <taxon>Geodermatophilales</taxon>
        <taxon>Geodermatophilaceae</taxon>
        <taxon>Blastococcus</taxon>
    </lineage>
</organism>
<feature type="region of interest" description="Disordered" evidence="1">
    <location>
        <begin position="1"/>
        <end position="25"/>
    </location>
</feature>
<gene>
    <name evidence="2" type="ORF">SAMN06272737_10895</name>
</gene>
<dbReference type="EMBL" id="FZNO01000008">
    <property type="protein sequence ID" value="SNR46714.1"/>
    <property type="molecule type" value="Genomic_DNA"/>
</dbReference>
<sequence length="94" mass="10026">MQPEEAAEVAEPEEPHKAGVGRLGDVEDDQTYAPVGQVGEVTVDVGGAVQVGERGLIGANLVWPGPARDLPRLGRIGDVEDYQALADLIRARRR</sequence>
<reference evidence="2 3" key="1">
    <citation type="submission" date="2017-06" db="EMBL/GenBank/DDBJ databases">
        <authorList>
            <person name="Kim H.J."/>
            <person name="Triplett B.A."/>
        </authorList>
    </citation>
    <scope>NUCLEOTIDE SEQUENCE [LARGE SCALE GENOMIC DNA]</scope>
    <source>
        <strain evidence="2 3">DSM 44272</strain>
    </source>
</reference>
<protein>
    <submittedName>
        <fullName evidence="2">Uncharacterized protein</fullName>
    </submittedName>
</protein>
<proteinExistence type="predicted"/>
<name>A0A238WKE6_9ACTN</name>